<dbReference type="Proteomes" id="UP000006790">
    <property type="component" value="Chromosome 5"/>
</dbReference>
<name>I6NCZ0_ERECY</name>
<sequence length="231" mass="26640">MENRETTESQWEAFNQRLRHEIENKQFFLKQAQAAVQKLSKTSDVDDLHNNRVAWASLLDTQLFIPDRSDPLGVVLALNREQRTSNSDVGSVLGGTIEQLQIMVHDQEALNDDMSKLNSFLTKRIKDNAANKDIESHHPEPRVSVAEIFENFVGEFLVPDISTSQDRWHEVKDNVLSLVYRLLEKDQDLRLSDFNPFCMALYRLLSKAHMLQEIPGADIPDNPYIRLYTTM</sequence>
<protein>
    <submittedName>
        <fullName evidence="1">Uncharacterized protein</fullName>
    </submittedName>
</protein>
<dbReference type="FunCoup" id="I6NCZ0">
    <property type="interactions" value="57"/>
</dbReference>
<reference evidence="1 2" key="1">
    <citation type="journal article" date="2011" name="G3 (Bethesda)">
        <title>Genome evolution in the Eremothecium clade of the Saccharomyces complex revealed by comparative genomics.</title>
        <authorList>
            <person name="Wendland J."/>
            <person name="Walther A."/>
        </authorList>
    </citation>
    <scope>NUCLEOTIDE SEQUENCE [LARGE SCALE GENOMIC DNA]</scope>
    <source>
        <strain evidence="2">CBS 270.75 / DBVPG 7215 / KCTC 17166 / NRRL Y-17582</strain>
    </source>
</reference>
<dbReference type="STRING" id="931890.I6NCZ0"/>
<keyword evidence="2" id="KW-1185">Reference proteome</keyword>
<evidence type="ECO:0000313" key="2">
    <source>
        <dbReference type="Proteomes" id="UP000006790"/>
    </source>
</evidence>
<organism evidence="1 2">
    <name type="scientific">Eremothecium cymbalariae (strain CBS 270.75 / DBVPG 7215 / KCTC 17166 / NRRL Y-17582)</name>
    <name type="common">Yeast</name>
    <dbReference type="NCBI Taxonomy" id="931890"/>
    <lineage>
        <taxon>Eukaryota</taxon>
        <taxon>Fungi</taxon>
        <taxon>Dikarya</taxon>
        <taxon>Ascomycota</taxon>
        <taxon>Saccharomycotina</taxon>
        <taxon>Saccharomycetes</taxon>
        <taxon>Saccharomycetales</taxon>
        <taxon>Saccharomycetaceae</taxon>
        <taxon>Eremothecium</taxon>
    </lineage>
</organism>
<dbReference type="CDD" id="cd22646">
    <property type="entry name" value="MCM22_CTD"/>
    <property type="match status" value="1"/>
</dbReference>
<gene>
    <name evidence="1" type="ordered locus">Ecym_5156</name>
</gene>
<dbReference type="EMBL" id="CP002501">
    <property type="protein sequence ID" value="AET39932.1"/>
    <property type="molecule type" value="Genomic_DNA"/>
</dbReference>
<dbReference type="HOGENOM" id="CLU_105159_0_0_1"/>
<dbReference type="OrthoDB" id="4035795at2759"/>
<dbReference type="GeneID" id="11470348"/>
<accession>I6NCZ0</accession>
<dbReference type="InParanoid" id="I6NCZ0"/>
<evidence type="ECO:0000313" key="1">
    <source>
        <dbReference type="EMBL" id="AET39932.1"/>
    </source>
</evidence>
<dbReference type="RefSeq" id="XP_003646749.1">
    <property type="nucleotide sequence ID" value="XM_003646701.1"/>
</dbReference>
<dbReference type="KEGG" id="erc:Ecym_5156"/>
<proteinExistence type="predicted"/>
<dbReference type="OMA" id="MFFPERS"/>
<dbReference type="AlphaFoldDB" id="I6NCZ0"/>